<evidence type="ECO:0000256" key="2">
    <source>
        <dbReference type="ARBA" id="ARBA00036390"/>
    </source>
</evidence>
<dbReference type="CDD" id="cd00165">
    <property type="entry name" value="S4"/>
    <property type="match status" value="1"/>
</dbReference>
<dbReference type="Proteomes" id="UP001206126">
    <property type="component" value="Unassembled WGS sequence"/>
</dbReference>
<reference evidence="14 15" key="1">
    <citation type="submission" date="2022-08" db="EMBL/GenBank/DDBJ databases">
        <title>Reclassification of Massilia species as members of the genera Telluria, Duganella, Pseudoduganella, Mokoshia gen. nov. and Zemynaea gen. nov. using orthogonal and non-orthogonal genome-based approaches.</title>
        <authorList>
            <person name="Bowman J.P."/>
        </authorList>
    </citation>
    <scope>NUCLEOTIDE SEQUENCE [LARGE SCALE GENOMIC DNA]</scope>
    <source>
        <strain evidence="14 15">JCM 31605</strain>
    </source>
</reference>
<keyword evidence="1" id="KW-0413">Isomerase</keyword>
<evidence type="ECO:0000313" key="14">
    <source>
        <dbReference type="EMBL" id="MCS0807024.1"/>
    </source>
</evidence>
<evidence type="ECO:0000256" key="11">
    <source>
        <dbReference type="PROSITE-ProRule" id="PRU00182"/>
    </source>
</evidence>
<name>A0ABT2D6T4_9BURK</name>
<evidence type="ECO:0000313" key="15">
    <source>
        <dbReference type="Proteomes" id="UP001206126"/>
    </source>
</evidence>
<dbReference type="Pfam" id="PF00849">
    <property type="entry name" value="PseudoU_synth_2"/>
    <property type="match status" value="1"/>
</dbReference>
<dbReference type="RefSeq" id="WP_258820796.1">
    <property type="nucleotide sequence ID" value="NZ_JANUHB010000001.1"/>
</dbReference>
<dbReference type="InterPro" id="IPR002942">
    <property type="entry name" value="S4_RNA-bd"/>
</dbReference>
<comment type="catalytic activity">
    <reaction evidence="3">
        <text>uridine(2604) in 23S rRNA = pseudouridine(2604) in 23S rRNA</text>
        <dbReference type="Rhea" id="RHEA:38875"/>
        <dbReference type="Rhea" id="RHEA-COMP:10093"/>
        <dbReference type="Rhea" id="RHEA-COMP:10094"/>
        <dbReference type="ChEBI" id="CHEBI:65314"/>
        <dbReference type="ChEBI" id="CHEBI:65315"/>
        <dbReference type="EC" id="5.4.99.21"/>
    </reaction>
</comment>
<evidence type="ECO:0000256" key="4">
    <source>
        <dbReference type="ARBA" id="ARBA00038922"/>
    </source>
</evidence>
<dbReference type="PROSITE" id="PS50889">
    <property type="entry name" value="S4"/>
    <property type="match status" value="1"/>
</dbReference>
<comment type="caution">
    <text evidence="14">The sequence shown here is derived from an EMBL/GenBank/DDBJ whole genome shotgun (WGS) entry which is preliminary data.</text>
</comment>
<keyword evidence="11" id="KW-0694">RNA-binding</keyword>
<dbReference type="EMBL" id="JANUHB010000001">
    <property type="protein sequence ID" value="MCS0807024.1"/>
    <property type="molecule type" value="Genomic_DNA"/>
</dbReference>
<evidence type="ECO:0000256" key="6">
    <source>
        <dbReference type="ARBA" id="ARBA00041420"/>
    </source>
</evidence>
<dbReference type="InterPro" id="IPR006145">
    <property type="entry name" value="PsdUridine_synth_RsuA/RluA"/>
</dbReference>
<dbReference type="InterPro" id="IPR036986">
    <property type="entry name" value="S4_RNA-bd_sf"/>
</dbReference>
<evidence type="ECO:0000256" key="10">
    <source>
        <dbReference type="ARBA" id="ARBA00043147"/>
    </source>
</evidence>
<keyword evidence="15" id="KW-1185">Reference proteome</keyword>
<protein>
    <recommendedName>
        <fullName evidence="5">Dual-specificity RNA pseudouridine synthase RluF</fullName>
        <ecNumber evidence="4">5.4.99.21</ecNumber>
    </recommendedName>
    <alternativeName>
        <fullName evidence="7">23S rRNA pseudouridine(2604) synthase</fullName>
    </alternativeName>
    <alternativeName>
        <fullName evidence="9">Ribosomal large subunit pseudouridine synthase F</fullName>
    </alternativeName>
    <alternativeName>
        <fullName evidence="8">rRNA pseudouridylate synthase F</fullName>
    </alternativeName>
    <alternativeName>
        <fullName evidence="10">rRNA-uridine isomerase F</fullName>
    </alternativeName>
    <alternativeName>
        <fullName evidence="6">tRNA(Tyr) pseudouridine(35) synthase</fullName>
    </alternativeName>
</protein>
<evidence type="ECO:0000256" key="8">
    <source>
        <dbReference type="ARBA" id="ARBA00042843"/>
    </source>
</evidence>
<comment type="catalytic activity">
    <reaction evidence="2">
        <text>uridine(35) in tRNA(Tyr) = pseudouridine(35) in tRNA(Tyr)</text>
        <dbReference type="Rhea" id="RHEA:60556"/>
        <dbReference type="Rhea" id="RHEA-COMP:15607"/>
        <dbReference type="Rhea" id="RHEA-COMP:15608"/>
        <dbReference type="ChEBI" id="CHEBI:65314"/>
        <dbReference type="ChEBI" id="CHEBI:65315"/>
    </reaction>
</comment>
<evidence type="ECO:0000256" key="9">
    <source>
        <dbReference type="ARBA" id="ARBA00042890"/>
    </source>
</evidence>
<dbReference type="PANTHER" id="PTHR47683:SF2">
    <property type="entry name" value="RNA-BINDING S4 DOMAIN-CONTAINING PROTEIN"/>
    <property type="match status" value="1"/>
</dbReference>
<dbReference type="InterPro" id="IPR020103">
    <property type="entry name" value="PsdUridine_synth_cat_dom_sf"/>
</dbReference>
<evidence type="ECO:0000256" key="1">
    <source>
        <dbReference type="ARBA" id="ARBA00023235"/>
    </source>
</evidence>
<evidence type="ECO:0000256" key="7">
    <source>
        <dbReference type="ARBA" id="ARBA00041697"/>
    </source>
</evidence>
<organism evidence="14 15">
    <name type="scientific">Massilia agilis</name>
    <dbReference type="NCBI Taxonomy" id="1811226"/>
    <lineage>
        <taxon>Bacteria</taxon>
        <taxon>Pseudomonadati</taxon>
        <taxon>Pseudomonadota</taxon>
        <taxon>Betaproteobacteria</taxon>
        <taxon>Burkholderiales</taxon>
        <taxon>Oxalobacteraceae</taxon>
        <taxon>Telluria group</taxon>
        <taxon>Massilia</taxon>
    </lineage>
</organism>
<feature type="domain" description="RNA-binding S4" evidence="13">
    <location>
        <begin position="6"/>
        <end position="47"/>
    </location>
</feature>
<dbReference type="Gene3D" id="3.10.290.10">
    <property type="entry name" value="RNA-binding S4 domain"/>
    <property type="match status" value="1"/>
</dbReference>
<feature type="domain" description="Pseudouridine synthase RsuA/RluA-like" evidence="12">
    <location>
        <begin position="68"/>
        <end position="156"/>
    </location>
</feature>
<dbReference type="InterPro" id="IPR050343">
    <property type="entry name" value="RsuA_PseudoU_synthase"/>
</dbReference>
<dbReference type="Pfam" id="PF01479">
    <property type="entry name" value="S4"/>
    <property type="match status" value="1"/>
</dbReference>
<dbReference type="SUPFAM" id="SSF55174">
    <property type="entry name" value="Alpha-L RNA-binding motif"/>
    <property type="match status" value="1"/>
</dbReference>
<proteinExistence type="predicted"/>
<evidence type="ECO:0000259" key="12">
    <source>
        <dbReference type="Pfam" id="PF00849"/>
    </source>
</evidence>
<dbReference type="Gene3D" id="3.30.2350.10">
    <property type="entry name" value="Pseudouridine synthase"/>
    <property type="match status" value="1"/>
</dbReference>
<gene>
    <name evidence="14" type="ORF">NX774_03710</name>
</gene>
<sequence>MTDEGVRLAKRVATLVPCSRAEAERYIAGGWVSVDGVVVEDPATRVTDTQAVQMLQGATAVDLAPVTILLHKPAGFACGGDGRPATDCLTPENLEGRERFLKRHLAKLTLAVPLETGASGLVVYTQNYHVARKLVDEADRFEHEYVADVTGKMPEGGLALLNRGLTFEGKATGPLKASWQSENRLRFAGKGFRPGQVEHMCRAVGLNVVALKRLRIGRVPLAGLAEGRWRYLGEFERF</sequence>
<accession>A0ABT2D6T4</accession>
<evidence type="ECO:0000256" key="5">
    <source>
        <dbReference type="ARBA" id="ARBA00039989"/>
    </source>
</evidence>
<dbReference type="EC" id="5.4.99.21" evidence="4"/>
<evidence type="ECO:0000256" key="3">
    <source>
        <dbReference type="ARBA" id="ARBA00036535"/>
    </source>
</evidence>
<dbReference type="PANTHER" id="PTHR47683">
    <property type="entry name" value="PSEUDOURIDINE SYNTHASE FAMILY PROTEIN-RELATED"/>
    <property type="match status" value="1"/>
</dbReference>
<dbReference type="SUPFAM" id="SSF55120">
    <property type="entry name" value="Pseudouridine synthase"/>
    <property type="match status" value="1"/>
</dbReference>
<evidence type="ECO:0000259" key="13">
    <source>
        <dbReference type="Pfam" id="PF01479"/>
    </source>
</evidence>